<dbReference type="Pfam" id="PF06080">
    <property type="entry name" value="DUF938"/>
    <property type="match status" value="1"/>
</dbReference>
<gene>
    <name evidence="1" type="ORF">HELGO_WM23943</name>
</gene>
<protein>
    <submittedName>
        <fullName evidence="1">Methylase</fullName>
    </submittedName>
</protein>
<keyword evidence="1" id="KW-0808">Transferase</keyword>
<dbReference type="PANTHER" id="PTHR20974:SF0">
    <property type="entry name" value="UPF0585 PROTEIN CG18661"/>
    <property type="match status" value="1"/>
</dbReference>
<dbReference type="InterPro" id="IPR029063">
    <property type="entry name" value="SAM-dependent_MTases_sf"/>
</dbReference>
<sequence length="198" mass="22624">MKPFAESSVQNRAPIFSVIKPYLRNSQSLLEIGSGTGQHAVYFASELPLLQWQTSELPEHHQGIQMWLDEARLPNIQLPVALDVCNAGHWQRLPKYDVVYTANTLHIMSADHVCCLFEHLANHLREGGVFIVYGPFNYKGEYTSESNQGFDAWLKHRDAQSGIRDFEWLQEMAELKGMILADDVAMPANNRTLVWKRL</sequence>
<dbReference type="Gene3D" id="3.40.50.150">
    <property type="entry name" value="Vaccinia Virus protein VP39"/>
    <property type="match status" value="1"/>
</dbReference>
<dbReference type="GO" id="GO:0008168">
    <property type="term" value="F:methyltransferase activity"/>
    <property type="evidence" value="ECO:0007669"/>
    <property type="project" value="UniProtKB-KW"/>
</dbReference>
<keyword evidence="1" id="KW-0489">Methyltransferase</keyword>
<proteinExistence type="predicted"/>
<evidence type="ECO:0000313" key="1">
    <source>
        <dbReference type="EMBL" id="CAA6825248.1"/>
    </source>
</evidence>
<dbReference type="GO" id="GO:0032259">
    <property type="term" value="P:methylation"/>
    <property type="evidence" value="ECO:0007669"/>
    <property type="project" value="UniProtKB-KW"/>
</dbReference>
<dbReference type="PANTHER" id="PTHR20974">
    <property type="entry name" value="UPF0585 PROTEIN CG18661"/>
    <property type="match status" value="1"/>
</dbReference>
<dbReference type="CDD" id="cd02440">
    <property type="entry name" value="AdoMet_MTases"/>
    <property type="match status" value="1"/>
</dbReference>
<organism evidence="1">
    <name type="scientific">uncultured Thiotrichaceae bacterium</name>
    <dbReference type="NCBI Taxonomy" id="298394"/>
    <lineage>
        <taxon>Bacteria</taxon>
        <taxon>Pseudomonadati</taxon>
        <taxon>Pseudomonadota</taxon>
        <taxon>Gammaproteobacteria</taxon>
        <taxon>Thiotrichales</taxon>
        <taxon>Thiotrichaceae</taxon>
        <taxon>environmental samples</taxon>
    </lineage>
</organism>
<name>A0A6S6UAX4_9GAMM</name>
<dbReference type="EMBL" id="CACVAY010000126">
    <property type="protein sequence ID" value="CAA6825248.1"/>
    <property type="molecule type" value="Genomic_DNA"/>
</dbReference>
<accession>A0A6S6UAX4</accession>
<dbReference type="InterPro" id="IPR010342">
    <property type="entry name" value="DUF938"/>
</dbReference>
<dbReference type="SUPFAM" id="SSF53335">
    <property type="entry name" value="S-adenosyl-L-methionine-dependent methyltransferases"/>
    <property type="match status" value="1"/>
</dbReference>
<reference evidence="1" key="1">
    <citation type="submission" date="2020-01" db="EMBL/GenBank/DDBJ databases">
        <authorList>
            <person name="Meier V. D."/>
            <person name="Meier V D."/>
        </authorList>
    </citation>
    <scope>NUCLEOTIDE SEQUENCE</scope>
    <source>
        <strain evidence="1">HLG_WM_MAG_07</strain>
    </source>
</reference>
<dbReference type="AlphaFoldDB" id="A0A6S6UAX4"/>